<comment type="similarity">
    <text evidence="2">Belongs to the UPF0702 family.</text>
</comment>
<evidence type="ECO:0000256" key="3">
    <source>
        <dbReference type="ARBA" id="ARBA00022475"/>
    </source>
</evidence>
<comment type="subcellular location">
    <subcellularLocation>
        <location evidence="1">Cell membrane</location>
        <topology evidence="1">Multi-pass membrane protein</topology>
    </subcellularLocation>
</comment>
<name>A0A0K9GZD6_9BACI</name>
<dbReference type="Pfam" id="PF04239">
    <property type="entry name" value="DUF421"/>
    <property type="match status" value="1"/>
</dbReference>
<dbReference type="OrthoDB" id="1796697at2"/>
<keyword evidence="5 7" id="KW-1133">Transmembrane helix</keyword>
<evidence type="ECO:0000313" key="10">
    <source>
        <dbReference type="Proteomes" id="UP000037146"/>
    </source>
</evidence>
<dbReference type="Gene3D" id="3.30.240.20">
    <property type="entry name" value="bsu07140 like domains"/>
    <property type="match status" value="1"/>
</dbReference>
<evidence type="ECO:0000256" key="4">
    <source>
        <dbReference type="ARBA" id="ARBA00022692"/>
    </source>
</evidence>
<dbReference type="PANTHER" id="PTHR34582:SF2">
    <property type="entry name" value="UPF0702 TRANSMEMBRANE PROTEIN YDFR"/>
    <property type="match status" value="1"/>
</dbReference>
<dbReference type="AlphaFoldDB" id="A0A0K9GZD6"/>
<evidence type="ECO:0000256" key="7">
    <source>
        <dbReference type="SAM" id="Phobius"/>
    </source>
</evidence>
<evidence type="ECO:0000259" key="8">
    <source>
        <dbReference type="Pfam" id="PF04239"/>
    </source>
</evidence>
<dbReference type="PATRIC" id="fig|1679170.3.peg.4647"/>
<dbReference type="Proteomes" id="UP000037146">
    <property type="component" value="Unassembled WGS sequence"/>
</dbReference>
<feature type="transmembrane region" description="Helical" evidence="7">
    <location>
        <begin position="58"/>
        <end position="75"/>
    </location>
</feature>
<dbReference type="STRING" id="1679170.AC625_20585"/>
<dbReference type="InterPro" id="IPR007353">
    <property type="entry name" value="DUF421"/>
</dbReference>
<accession>A0A0K9GZD6</accession>
<keyword evidence="3" id="KW-1003">Cell membrane</keyword>
<protein>
    <submittedName>
        <fullName evidence="9">Membrane protein</fullName>
    </submittedName>
</protein>
<proteinExistence type="inferred from homology"/>
<gene>
    <name evidence="9" type="ORF">AC625_20585</name>
</gene>
<evidence type="ECO:0000313" key="9">
    <source>
        <dbReference type="EMBL" id="KMY51627.1"/>
    </source>
</evidence>
<evidence type="ECO:0000256" key="6">
    <source>
        <dbReference type="ARBA" id="ARBA00023136"/>
    </source>
</evidence>
<evidence type="ECO:0000256" key="5">
    <source>
        <dbReference type="ARBA" id="ARBA00022989"/>
    </source>
</evidence>
<evidence type="ECO:0000256" key="1">
    <source>
        <dbReference type="ARBA" id="ARBA00004651"/>
    </source>
</evidence>
<keyword evidence="6 7" id="KW-0472">Membrane</keyword>
<dbReference type="RefSeq" id="WP_049682979.1">
    <property type="nucleotide sequence ID" value="NZ_LFZW01000001.1"/>
</dbReference>
<feature type="transmembrane region" description="Helical" evidence="7">
    <location>
        <begin position="6"/>
        <end position="24"/>
    </location>
</feature>
<dbReference type="EMBL" id="LFZW01000001">
    <property type="protein sequence ID" value="KMY51627.1"/>
    <property type="molecule type" value="Genomic_DNA"/>
</dbReference>
<organism evidence="9 10">
    <name type="scientific">Peribacillus loiseleuriae</name>
    <dbReference type="NCBI Taxonomy" id="1679170"/>
    <lineage>
        <taxon>Bacteria</taxon>
        <taxon>Bacillati</taxon>
        <taxon>Bacillota</taxon>
        <taxon>Bacilli</taxon>
        <taxon>Bacillales</taxon>
        <taxon>Bacillaceae</taxon>
        <taxon>Peribacillus</taxon>
    </lineage>
</organism>
<dbReference type="PANTHER" id="PTHR34582">
    <property type="entry name" value="UPF0702 TRANSMEMBRANE PROTEIN YCAP"/>
    <property type="match status" value="1"/>
</dbReference>
<keyword evidence="4 7" id="KW-0812">Transmembrane</keyword>
<comment type="caution">
    <text evidence="9">The sequence shown here is derived from an EMBL/GenBank/DDBJ whole genome shotgun (WGS) entry which is preliminary data.</text>
</comment>
<dbReference type="GO" id="GO:0005886">
    <property type="term" value="C:plasma membrane"/>
    <property type="evidence" value="ECO:0007669"/>
    <property type="project" value="UniProtKB-SubCell"/>
</dbReference>
<feature type="domain" description="YetF C-terminal" evidence="8">
    <location>
        <begin position="78"/>
        <end position="152"/>
    </location>
</feature>
<reference evidence="10" key="1">
    <citation type="submission" date="2015-07" db="EMBL/GenBank/DDBJ databases">
        <title>Genome sequencing project for genomic taxonomy and phylogenomics of Bacillus-like bacteria.</title>
        <authorList>
            <person name="Liu B."/>
            <person name="Wang J."/>
            <person name="Zhu Y."/>
            <person name="Liu G."/>
            <person name="Chen Q."/>
            <person name="Chen Z."/>
            <person name="Lan J."/>
            <person name="Che J."/>
            <person name="Ge C."/>
            <person name="Shi H."/>
            <person name="Pan Z."/>
            <person name="Liu X."/>
        </authorList>
    </citation>
    <scope>NUCLEOTIDE SEQUENCE [LARGE SCALE GENOMIC DNA]</scope>
    <source>
        <strain evidence="10">FJAT-27997</strain>
    </source>
</reference>
<feature type="transmembrane region" description="Helical" evidence="7">
    <location>
        <begin position="36"/>
        <end position="52"/>
    </location>
</feature>
<sequence>MNLVFIWQSVVLMISGLLLLRLAGRKSIAHMTLSQTMVMVSIGTIIAHPIVGFSVGKAITAAGVFVVFLVALEYLQVKFNGFEKFLTGKSVTVIENGMVQMDTLRKLRLTLEQLEMQMRNQGLNNIHDIKIGTIEPNGHLGYELNDDAKPLTVGQFKQMMASFSSQNPLVPALENEKKTQDDSSIFQDIKRLHK</sequence>
<dbReference type="InterPro" id="IPR023090">
    <property type="entry name" value="UPF0702_alpha/beta_dom_sf"/>
</dbReference>
<evidence type="ECO:0000256" key="2">
    <source>
        <dbReference type="ARBA" id="ARBA00006448"/>
    </source>
</evidence>
<keyword evidence="10" id="KW-1185">Reference proteome</keyword>